<gene>
    <name evidence="1" type="ORF">TCNE_LOCUS5741</name>
</gene>
<keyword evidence="2" id="KW-1185">Reference proteome</keyword>
<organism evidence="2 3">
    <name type="scientific">Toxocara canis</name>
    <name type="common">Canine roundworm</name>
    <dbReference type="NCBI Taxonomy" id="6265"/>
    <lineage>
        <taxon>Eukaryota</taxon>
        <taxon>Metazoa</taxon>
        <taxon>Ecdysozoa</taxon>
        <taxon>Nematoda</taxon>
        <taxon>Chromadorea</taxon>
        <taxon>Rhabditida</taxon>
        <taxon>Spirurina</taxon>
        <taxon>Ascaridomorpha</taxon>
        <taxon>Ascaridoidea</taxon>
        <taxon>Toxocaridae</taxon>
        <taxon>Toxocara</taxon>
    </lineage>
</organism>
<proteinExistence type="predicted"/>
<sequence length="69" mass="8302">MQSGWGFYICNQLSVRYRFVYRPSRSLRYWWGPKRLQNGLKYGSAKVEGYYLGNGYFNRDGVFSFFISY</sequence>
<reference evidence="3" key="1">
    <citation type="submission" date="2016-06" db="UniProtKB">
        <authorList>
            <consortium name="WormBaseParasite"/>
        </authorList>
    </citation>
    <scope>IDENTIFICATION</scope>
</reference>
<name>A0A183UB71_TOXCA</name>
<dbReference type="AlphaFoldDB" id="A0A183UB71"/>
<protein>
    <submittedName>
        <fullName evidence="1 3">Uncharacterized protein</fullName>
    </submittedName>
</protein>
<dbReference type="EMBL" id="UYWY01019387">
    <property type="protein sequence ID" value="VDM36967.1"/>
    <property type="molecule type" value="Genomic_DNA"/>
</dbReference>
<evidence type="ECO:0000313" key="2">
    <source>
        <dbReference type="Proteomes" id="UP000050794"/>
    </source>
</evidence>
<evidence type="ECO:0000313" key="1">
    <source>
        <dbReference type="EMBL" id="VDM36967.1"/>
    </source>
</evidence>
<dbReference type="Proteomes" id="UP000050794">
    <property type="component" value="Unassembled WGS sequence"/>
</dbReference>
<evidence type="ECO:0000313" key="3">
    <source>
        <dbReference type="WBParaSite" id="TCNE_0000574101-mRNA-1"/>
    </source>
</evidence>
<accession>A0A183UB71</accession>
<reference evidence="1 2" key="2">
    <citation type="submission" date="2018-11" db="EMBL/GenBank/DDBJ databases">
        <authorList>
            <consortium name="Pathogen Informatics"/>
        </authorList>
    </citation>
    <scope>NUCLEOTIDE SEQUENCE [LARGE SCALE GENOMIC DNA]</scope>
</reference>
<dbReference type="WBParaSite" id="TCNE_0000574101-mRNA-1">
    <property type="protein sequence ID" value="TCNE_0000574101-mRNA-1"/>
    <property type="gene ID" value="TCNE_0000574101"/>
</dbReference>